<dbReference type="SUPFAM" id="SSF144232">
    <property type="entry name" value="HIT/MYND zinc finger-like"/>
    <property type="match status" value="1"/>
</dbReference>
<dbReference type="Gene3D" id="6.10.140.2220">
    <property type="match status" value="1"/>
</dbReference>
<evidence type="ECO:0000313" key="7">
    <source>
        <dbReference type="Proteomes" id="UP000807469"/>
    </source>
</evidence>
<dbReference type="InterPro" id="IPR002893">
    <property type="entry name" value="Znf_MYND"/>
</dbReference>
<dbReference type="OrthoDB" id="4851849at2759"/>
<dbReference type="AlphaFoldDB" id="A0A9P5YYP7"/>
<gene>
    <name evidence="6" type="ORF">BDN70DRAFT_860497</name>
</gene>
<dbReference type="Proteomes" id="UP000807469">
    <property type="component" value="Unassembled WGS sequence"/>
</dbReference>
<sequence length="395" mass="45275">MERVCKTCKKDAGNRKCSGCSRAWYCSPQCQKDDWFFHKVNCTTKKGPTTADYLMISCVQNLIPSHEQTLIDYGFNRAFSGENESKLLGLYVGLWNLGVTAKTLHRWRKDGILISEIKRKFDSLPLGDQDIYYSWFLQNEWVLDGKTPEEWGHQDAVENFVAGLVNVGWAFSGGSPTISTPEITKILRKWPSSRRDCLEFCGLLLSDHHPCSAEGIWITFGFCTCKDLQAAIDLSVLYQVLLRSCNFEGLVTAYEKSCLFDLLLKKCHMSEPMIRALNPHLKEVLALSPAENRSVWYLKQFIIYTQEPVVHESDTYLRPCESVMVDYGFINCKSDDEFKGLKAIYKTLLEKTDAELPDLHQACFEGNLYEFVSKWVKITEKKKYKSLMMNPYPSA</sequence>
<keyword evidence="1" id="KW-0479">Metal-binding</keyword>
<dbReference type="GO" id="GO:0008270">
    <property type="term" value="F:zinc ion binding"/>
    <property type="evidence" value="ECO:0007669"/>
    <property type="project" value="UniProtKB-KW"/>
</dbReference>
<reference evidence="6" key="1">
    <citation type="submission" date="2020-11" db="EMBL/GenBank/DDBJ databases">
        <authorList>
            <consortium name="DOE Joint Genome Institute"/>
            <person name="Ahrendt S."/>
            <person name="Riley R."/>
            <person name="Andreopoulos W."/>
            <person name="Labutti K."/>
            <person name="Pangilinan J."/>
            <person name="Ruiz-Duenas F.J."/>
            <person name="Barrasa J.M."/>
            <person name="Sanchez-Garcia M."/>
            <person name="Camarero S."/>
            <person name="Miyauchi S."/>
            <person name="Serrano A."/>
            <person name="Linde D."/>
            <person name="Babiker R."/>
            <person name="Drula E."/>
            <person name="Ayuso-Fernandez I."/>
            <person name="Pacheco R."/>
            <person name="Padilla G."/>
            <person name="Ferreira P."/>
            <person name="Barriuso J."/>
            <person name="Kellner H."/>
            <person name="Castanera R."/>
            <person name="Alfaro M."/>
            <person name="Ramirez L."/>
            <person name="Pisabarro A.G."/>
            <person name="Kuo A."/>
            <person name="Tritt A."/>
            <person name="Lipzen A."/>
            <person name="He G."/>
            <person name="Yan M."/>
            <person name="Ng V."/>
            <person name="Cullen D."/>
            <person name="Martin F."/>
            <person name="Rosso M.-N."/>
            <person name="Henrissat B."/>
            <person name="Hibbett D."/>
            <person name="Martinez A.T."/>
            <person name="Grigoriev I.V."/>
        </authorList>
    </citation>
    <scope>NUCLEOTIDE SEQUENCE</scope>
    <source>
        <strain evidence="6">CIRM-BRFM 674</strain>
    </source>
</reference>
<keyword evidence="3" id="KW-0862">Zinc</keyword>
<evidence type="ECO:0000256" key="1">
    <source>
        <dbReference type="ARBA" id="ARBA00022723"/>
    </source>
</evidence>
<evidence type="ECO:0000259" key="5">
    <source>
        <dbReference type="PROSITE" id="PS50865"/>
    </source>
</evidence>
<protein>
    <recommendedName>
        <fullName evidence="5">MYND-type domain-containing protein</fullName>
    </recommendedName>
</protein>
<dbReference type="PROSITE" id="PS01360">
    <property type="entry name" value="ZF_MYND_1"/>
    <property type="match status" value="1"/>
</dbReference>
<proteinExistence type="predicted"/>
<organism evidence="6 7">
    <name type="scientific">Pholiota conissans</name>
    <dbReference type="NCBI Taxonomy" id="109636"/>
    <lineage>
        <taxon>Eukaryota</taxon>
        <taxon>Fungi</taxon>
        <taxon>Dikarya</taxon>
        <taxon>Basidiomycota</taxon>
        <taxon>Agaricomycotina</taxon>
        <taxon>Agaricomycetes</taxon>
        <taxon>Agaricomycetidae</taxon>
        <taxon>Agaricales</taxon>
        <taxon>Agaricineae</taxon>
        <taxon>Strophariaceae</taxon>
        <taxon>Pholiota</taxon>
    </lineage>
</organism>
<dbReference type="PROSITE" id="PS50865">
    <property type="entry name" value="ZF_MYND_2"/>
    <property type="match status" value="1"/>
</dbReference>
<evidence type="ECO:0000256" key="3">
    <source>
        <dbReference type="ARBA" id="ARBA00022833"/>
    </source>
</evidence>
<dbReference type="EMBL" id="MU155240">
    <property type="protein sequence ID" value="KAF9478203.1"/>
    <property type="molecule type" value="Genomic_DNA"/>
</dbReference>
<name>A0A9P5YYP7_9AGAR</name>
<evidence type="ECO:0000313" key="6">
    <source>
        <dbReference type="EMBL" id="KAF9478203.1"/>
    </source>
</evidence>
<comment type="caution">
    <text evidence="6">The sequence shown here is derived from an EMBL/GenBank/DDBJ whole genome shotgun (WGS) entry which is preliminary data.</text>
</comment>
<keyword evidence="7" id="KW-1185">Reference proteome</keyword>
<accession>A0A9P5YYP7</accession>
<keyword evidence="2 4" id="KW-0863">Zinc-finger</keyword>
<evidence type="ECO:0000256" key="2">
    <source>
        <dbReference type="ARBA" id="ARBA00022771"/>
    </source>
</evidence>
<evidence type="ECO:0000256" key="4">
    <source>
        <dbReference type="PROSITE-ProRule" id="PRU00134"/>
    </source>
</evidence>
<dbReference type="Pfam" id="PF01753">
    <property type="entry name" value="zf-MYND"/>
    <property type="match status" value="1"/>
</dbReference>
<feature type="domain" description="MYND-type" evidence="5">
    <location>
        <begin position="5"/>
        <end position="42"/>
    </location>
</feature>